<sequence>MHEEYKTITLQCIPFHCGIPGNEKANGMAKKRCFVNQAPYNLAMYESASTMINQMLNITHMSSLKERTKEKPQKSGIFKFPDCPRNITIAAFCLTNEHDCLFAHFCRFRTVDSPA</sequence>
<dbReference type="AlphaFoldDB" id="A0A8X6TGX6"/>
<keyword evidence="2" id="KW-1185">Reference proteome</keyword>
<proteinExistence type="predicted"/>
<protein>
    <recommendedName>
        <fullName evidence="3">RNase H type-1 domain-containing protein</fullName>
    </recommendedName>
</protein>
<accession>A0A8X6TGX6</accession>
<reference evidence="1" key="1">
    <citation type="submission" date="2020-08" db="EMBL/GenBank/DDBJ databases">
        <title>Multicomponent nature underlies the extraordinary mechanical properties of spider dragline silk.</title>
        <authorList>
            <person name="Kono N."/>
            <person name="Nakamura H."/>
            <person name="Mori M."/>
            <person name="Yoshida Y."/>
            <person name="Ohtoshi R."/>
            <person name="Malay A.D."/>
            <person name="Moran D.A.P."/>
            <person name="Tomita M."/>
            <person name="Numata K."/>
            <person name="Arakawa K."/>
        </authorList>
    </citation>
    <scope>NUCLEOTIDE SEQUENCE</scope>
</reference>
<evidence type="ECO:0000313" key="2">
    <source>
        <dbReference type="Proteomes" id="UP000887013"/>
    </source>
</evidence>
<name>A0A8X6TGX6_NEPPI</name>
<dbReference type="Proteomes" id="UP000887013">
    <property type="component" value="Unassembled WGS sequence"/>
</dbReference>
<dbReference type="EMBL" id="BMAW01103563">
    <property type="protein sequence ID" value="GFT09754.1"/>
    <property type="molecule type" value="Genomic_DNA"/>
</dbReference>
<gene>
    <name evidence="1" type="ORF">NPIL_257701</name>
</gene>
<evidence type="ECO:0000313" key="1">
    <source>
        <dbReference type="EMBL" id="GFT09754.1"/>
    </source>
</evidence>
<evidence type="ECO:0008006" key="3">
    <source>
        <dbReference type="Google" id="ProtNLM"/>
    </source>
</evidence>
<dbReference type="OrthoDB" id="6145106at2759"/>
<organism evidence="1 2">
    <name type="scientific">Nephila pilipes</name>
    <name type="common">Giant wood spider</name>
    <name type="synonym">Nephila maculata</name>
    <dbReference type="NCBI Taxonomy" id="299642"/>
    <lineage>
        <taxon>Eukaryota</taxon>
        <taxon>Metazoa</taxon>
        <taxon>Ecdysozoa</taxon>
        <taxon>Arthropoda</taxon>
        <taxon>Chelicerata</taxon>
        <taxon>Arachnida</taxon>
        <taxon>Araneae</taxon>
        <taxon>Araneomorphae</taxon>
        <taxon>Entelegynae</taxon>
        <taxon>Araneoidea</taxon>
        <taxon>Nephilidae</taxon>
        <taxon>Nephila</taxon>
    </lineage>
</organism>
<comment type="caution">
    <text evidence="1">The sequence shown here is derived from an EMBL/GenBank/DDBJ whole genome shotgun (WGS) entry which is preliminary data.</text>
</comment>